<sequence>MLAALSRKFGIAKKAAILLSGCGVYDGSEIHESVSIIMHLSRAGIQYQCFSINRSVPAVNHASGTPAEGLRNMLEESARIARGDVKSISEMKPEAYDALFIPGGFGIAKNFSNFASAGDKMEVDPEVAKAVWEFFHAKKPIGACCIAPVILAKIFGTVSGKSGLDVTLGKKGAEWPYAGSIEVANKFGNKLVDCDIDDICKDRFNNVVTTPAYMRETAKPHEVFDGIKKMVDEVISYI</sequence>
<organism evidence="2 3">
    <name type="scientific">Stentor coeruleus</name>
    <dbReference type="NCBI Taxonomy" id="5963"/>
    <lineage>
        <taxon>Eukaryota</taxon>
        <taxon>Sar</taxon>
        <taxon>Alveolata</taxon>
        <taxon>Ciliophora</taxon>
        <taxon>Postciliodesmatophora</taxon>
        <taxon>Heterotrichea</taxon>
        <taxon>Heterotrichida</taxon>
        <taxon>Stentoridae</taxon>
        <taxon>Stentor</taxon>
    </lineage>
</organism>
<dbReference type="InterPro" id="IPR002818">
    <property type="entry name" value="DJ-1/PfpI"/>
</dbReference>
<proteinExistence type="predicted"/>
<evidence type="ECO:0000259" key="1">
    <source>
        <dbReference type="Pfam" id="PF01965"/>
    </source>
</evidence>
<dbReference type="PANTHER" id="PTHR10224">
    <property type="entry name" value="ES1 PROTEIN HOMOLOG, MITOCHONDRIAL"/>
    <property type="match status" value="1"/>
</dbReference>
<reference evidence="2 3" key="1">
    <citation type="submission" date="2016-11" db="EMBL/GenBank/DDBJ databases">
        <title>The macronuclear genome of Stentor coeruleus: a giant cell with tiny introns.</title>
        <authorList>
            <person name="Slabodnick M."/>
            <person name="Ruby J.G."/>
            <person name="Reiff S.B."/>
            <person name="Swart E.C."/>
            <person name="Gosai S."/>
            <person name="Prabakaran S."/>
            <person name="Witkowska E."/>
            <person name="Larue G.E."/>
            <person name="Fisher S."/>
            <person name="Freeman R.M."/>
            <person name="Gunawardena J."/>
            <person name="Chu W."/>
            <person name="Stover N.A."/>
            <person name="Gregory B.D."/>
            <person name="Nowacki M."/>
            <person name="Derisi J."/>
            <person name="Roy S.W."/>
            <person name="Marshall W.F."/>
            <person name="Sood P."/>
        </authorList>
    </citation>
    <scope>NUCLEOTIDE SEQUENCE [LARGE SCALE GENOMIC DNA]</scope>
    <source>
        <strain evidence="2">WM001</strain>
    </source>
</reference>
<dbReference type="NCBIfam" id="NF008747">
    <property type="entry name" value="PRK11780.1"/>
    <property type="match status" value="1"/>
</dbReference>
<dbReference type="OrthoDB" id="543156at2759"/>
<name>A0A1R2BXW9_9CILI</name>
<keyword evidence="3" id="KW-1185">Reference proteome</keyword>
<feature type="domain" description="DJ-1/PfpI" evidence="1">
    <location>
        <begin position="86"/>
        <end position="153"/>
    </location>
</feature>
<accession>A0A1R2BXW9</accession>
<dbReference type="EMBL" id="MPUH01000372">
    <property type="protein sequence ID" value="OMJ81636.1"/>
    <property type="molecule type" value="Genomic_DNA"/>
</dbReference>
<protein>
    <recommendedName>
        <fullName evidence="1">DJ-1/PfpI domain-containing protein</fullName>
    </recommendedName>
</protein>
<evidence type="ECO:0000313" key="3">
    <source>
        <dbReference type="Proteomes" id="UP000187209"/>
    </source>
</evidence>
<comment type="caution">
    <text evidence="2">The sequence shown here is derived from an EMBL/GenBank/DDBJ whole genome shotgun (WGS) entry which is preliminary data.</text>
</comment>
<dbReference type="InterPro" id="IPR029062">
    <property type="entry name" value="Class_I_gatase-like"/>
</dbReference>
<dbReference type="PANTHER" id="PTHR10224:SF12">
    <property type="entry name" value="GLYOXALASE ELBB"/>
    <property type="match status" value="1"/>
</dbReference>
<dbReference type="Gene3D" id="3.40.50.880">
    <property type="match status" value="1"/>
</dbReference>
<dbReference type="SUPFAM" id="SSF52317">
    <property type="entry name" value="Class I glutamine amidotransferase-like"/>
    <property type="match status" value="1"/>
</dbReference>
<evidence type="ECO:0000313" key="2">
    <source>
        <dbReference type="EMBL" id="OMJ81636.1"/>
    </source>
</evidence>
<dbReference type="AlphaFoldDB" id="A0A1R2BXW9"/>
<dbReference type="Pfam" id="PF01965">
    <property type="entry name" value="DJ-1_PfpI"/>
    <property type="match status" value="1"/>
</dbReference>
<dbReference type="Proteomes" id="UP000187209">
    <property type="component" value="Unassembled WGS sequence"/>
</dbReference>
<gene>
    <name evidence="2" type="ORF">SteCoe_17852</name>
</gene>